<keyword evidence="2" id="KW-0479">Metal-binding</keyword>
<comment type="subcellular location">
    <subcellularLocation>
        <location evidence="1">Nucleus</location>
    </subcellularLocation>
</comment>
<dbReference type="InterPro" id="IPR013087">
    <property type="entry name" value="Znf_C2H2_type"/>
</dbReference>
<comment type="caution">
    <text evidence="8">The sequence shown here is derived from an EMBL/GenBank/DDBJ whole genome shotgun (WGS) entry which is preliminary data.</text>
</comment>
<keyword evidence="4" id="KW-0862">Zinc</keyword>
<evidence type="ECO:0000256" key="4">
    <source>
        <dbReference type="ARBA" id="ARBA00022833"/>
    </source>
</evidence>
<evidence type="ECO:0000256" key="1">
    <source>
        <dbReference type="ARBA" id="ARBA00004123"/>
    </source>
</evidence>
<dbReference type="Pfam" id="PF13912">
    <property type="entry name" value="zf-C2H2_6"/>
    <property type="match status" value="1"/>
</dbReference>
<evidence type="ECO:0000256" key="5">
    <source>
        <dbReference type="ARBA" id="ARBA00023242"/>
    </source>
</evidence>
<dbReference type="PROSITE" id="PS00028">
    <property type="entry name" value="ZINC_FINGER_C2H2_1"/>
    <property type="match status" value="1"/>
</dbReference>
<dbReference type="PROSITE" id="PS50157">
    <property type="entry name" value="ZINC_FINGER_C2H2_2"/>
    <property type="match status" value="1"/>
</dbReference>
<evidence type="ECO:0000313" key="8">
    <source>
        <dbReference type="EMBL" id="CAA2970121.1"/>
    </source>
</evidence>
<keyword evidence="9" id="KW-1185">Reference proteome</keyword>
<dbReference type="GO" id="GO:0009788">
    <property type="term" value="P:negative regulation of abscisic acid-activated signaling pathway"/>
    <property type="evidence" value="ECO:0007669"/>
    <property type="project" value="InterPro"/>
</dbReference>
<keyword evidence="3 6" id="KW-0863">Zinc-finger</keyword>
<dbReference type="GO" id="GO:0005634">
    <property type="term" value="C:nucleus"/>
    <property type="evidence" value="ECO:0007669"/>
    <property type="project" value="UniProtKB-SubCell"/>
</dbReference>
<dbReference type="OrthoDB" id="1736050at2759"/>
<dbReference type="PANTHER" id="PTHR47287:SF9">
    <property type="entry name" value="ZINC FINGER PROTEIN 4-LIKE"/>
    <property type="match status" value="1"/>
</dbReference>
<gene>
    <name evidence="8" type="ORF">OLEA9_A073781</name>
</gene>
<proteinExistence type="predicted"/>
<dbReference type="InterPro" id="IPR044246">
    <property type="entry name" value="ZFP3-like"/>
</dbReference>
<evidence type="ECO:0000256" key="3">
    <source>
        <dbReference type="ARBA" id="ARBA00022771"/>
    </source>
</evidence>
<accession>A0A8S0QVW6</accession>
<keyword evidence="5" id="KW-0539">Nucleus</keyword>
<evidence type="ECO:0000313" key="9">
    <source>
        <dbReference type="Proteomes" id="UP000594638"/>
    </source>
</evidence>
<dbReference type="Proteomes" id="UP000594638">
    <property type="component" value="Unassembled WGS sequence"/>
</dbReference>
<evidence type="ECO:0000256" key="6">
    <source>
        <dbReference type="PROSITE-ProRule" id="PRU00042"/>
    </source>
</evidence>
<dbReference type="SUPFAM" id="SSF57667">
    <property type="entry name" value="beta-beta-alpha zinc fingers"/>
    <property type="match status" value="1"/>
</dbReference>
<sequence>METLDKAMKMKEKVVEQGSQLKVDDERTSRVVLDLELFNPGSSRTSESSKEGRRLKPKVFTCSFCKREFSTSQALGGHQNAHKQERALAKKRHGLVMEAARPTPPPPLGGGQQPYPYRPYSNIPHHQTIPFCGASDRSLGWVRSDSLIHKQSYNPWFSSNHEKLSRPIFLNSSTSSYDKLLGQNNQELQLGHANSDQIDAAGIDLNLKL</sequence>
<organism evidence="8 9">
    <name type="scientific">Olea europaea subsp. europaea</name>
    <dbReference type="NCBI Taxonomy" id="158383"/>
    <lineage>
        <taxon>Eukaryota</taxon>
        <taxon>Viridiplantae</taxon>
        <taxon>Streptophyta</taxon>
        <taxon>Embryophyta</taxon>
        <taxon>Tracheophyta</taxon>
        <taxon>Spermatophyta</taxon>
        <taxon>Magnoliopsida</taxon>
        <taxon>eudicotyledons</taxon>
        <taxon>Gunneridae</taxon>
        <taxon>Pentapetalae</taxon>
        <taxon>asterids</taxon>
        <taxon>lamiids</taxon>
        <taxon>Lamiales</taxon>
        <taxon>Oleaceae</taxon>
        <taxon>Oleeae</taxon>
        <taxon>Olea</taxon>
    </lineage>
</organism>
<dbReference type="AlphaFoldDB" id="A0A8S0QVW6"/>
<protein>
    <submittedName>
        <fullName evidence="8">Zinc finger 3-like</fullName>
    </submittedName>
</protein>
<name>A0A8S0QVW6_OLEEU</name>
<dbReference type="InterPro" id="IPR036236">
    <property type="entry name" value="Znf_C2H2_sf"/>
</dbReference>
<evidence type="ECO:0000259" key="7">
    <source>
        <dbReference type="PROSITE" id="PS50157"/>
    </source>
</evidence>
<dbReference type="EMBL" id="CACTIH010001961">
    <property type="protein sequence ID" value="CAA2970121.1"/>
    <property type="molecule type" value="Genomic_DNA"/>
</dbReference>
<feature type="domain" description="C2H2-type" evidence="7">
    <location>
        <begin position="60"/>
        <end position="87"/>
    </location>
</feature>
<dbReference type="GO" id="GO:0008270">
    <property type="term" value="F:zinc ion binding"/>
    <property type="evidence" value="ECO:0007669"/>
    <property type="project" value="UniProtKB-KW"/>
</dbReference>
<dbReference type="PANTHER" id="PTHR47287">
    <property type="entry name" value="C2H2 AND C2HC ZINC FINGERS SUPERFAMILY PROTEIN"/>
    <property type="match status" value="1"/>
</dbReference>
<reference evidence="8 9" key="1">
    <citation type="submission" date="2019-12" db="EMBL/GenBank/DDBJ databases">
        <authorList>
            <person name="Alioto T."/>
            <person name="Alioto T."/>
            <person name="Gomez Garrido J."/>
        </authorList>
    </citation>
    <scope>NUCLEOTIDE SEQUENCE [LARGE SCALE GENOMIC DNA]</scope>
</reference>
<dbReference type="Gene3D" id="3.30.160.60">
    <property type="entry name" value="Classic Zinc Finger"/>
    <property type="match status" value="1"/>
</dbReference>
<evidence type="ECO:0000256" key="2">
    <source>
        <dbReference type="ARBA" id="ARBA00022723"/>
    </source>
</evidence>
<dbReference type="Gramene" id="OE9A073781T1">
    <property type="protein sequence ID" value="OE9A073781C1"/>
    <property type="gene ID" value="OE9A073781"/>
</dbReference>